<proteinExistence type="predicted"/>
<dbReference type="AlphaFoldDB" id="A0A364LFN6"/>
<accession>A0A364LFN6</accession>
<evidence type="ECO:0000313" key="2">
    <source>
        <dbReference type="Proteomes" id="UP000249458"/>
    </source>
</evidence>
<comment type="caution">
    <text evidence="1">The sequence shown here is derived from an EMBL/GenBank/DDBJ whole genome shotgun (WGS) entry which is preliminary data.</text>
</comment>
<gene>
    <name evidence="1" type="ORF">B1207_14400</name>
</gene>
<dbReference type="EMBL" id="MVJN01000013">
    <property type="protein sequence ID" value="RAP34881.1"/>
    <property type="molecule type" value="Genomic_DNA"/>
</dbReference>
<dbReference type="Proteomes" id="UP000249458">
    <property type="component" value="Unassembled WGS sequence"/>
</dbReference>
<protein>
    <submittedName>
        <fullName evidence="1">Uncharacterized protein</fullName>
    </submittedName>
</protein>
<organism evidence="1 2">
    <name type="scientific">Legionella quinlivanii</name>
    <dbReference type="NCBI Taxonomy" id="45073"/>
    <lineage>
        <taxon>Bacteria</taxon>
        <taxon>Pseudomonadati</taxon>
        <taxon>Pseudomonadota</taxon>
        <taxon>Gammaproteobacteria</taxon>
        <taxon>Legionellales</taxon>
        <taxon>Legionellaceae</taxon>
        <taxon>Legionella</taxon>
    </lineage>
</organism>
<evidence type="ECO:0000313" key="1">
    <source>
        <dbReference type="EMBL" id="RAP34881.1"/>
    </source>
</evidence>
<reference evidence="1 2" key="1">
    <citation type="submission" date="2017-02" db="EMBL/GenBank/DDBJ databases">
        <title>Legionella quilivanii strain from human: case report and whole genome sequencing analysis.</title>
        <authorList>
            <person name="Lalancette C."/>
            <person name="Leduc J.-M."/>
            <person name="Levesque S."/>
            <person name="Fournier E."/>
            <person name="Saoud J."/>
            <person name="Faucher S.P."/>
            <person name="Bernard K."/>
            <person name="Martineau C."/>
            <person name="Longtin J."/>
        </authorList>
    </citation>
    <scope>NUCLEOTIDE SEQUENCE [LARGE SCALE GENOMIC DNA]</scope>
    <source>
        <strain evidence="1 2">ID143958</strain>
    </source>
</reference>
<sequence>MILTLAKINFNFLLDFFSTKMYDCQKLQKNYMANCVQYNCSWDDIKQQVLQVNPTLYNIIESDRSLVPDTVTKLKYRYGQQVGDESFFYFPNCQKSQTMPFCMVFENNFEMYMEFNNNISPWKIYKPGQVFPYTKFLKNNYLYEPSDILKMTAGIKNSFILLNKFSDKKKHANLKKRYNLSSEPPKCFTEQFHIFKEICDYAKPDWTATLLAFPTSWEEKAYRSPEFANYLNRIANEDHLFKRNSLLYDYILTTVILKNRITSNSFIKEIIKYLLYVACGDQSAYMPSLCEANAPISFLRNTYIEVYKSESTPIFMVPHKLVPFESTETVYYSLNKDDFLFKPNQISNLNKLSQEIKIAFTNTLHELKSCEIATNTLLYKSTSVTELDINHRWNSSPSDNNQSSLSFFEDPNIQLQKVSALQLPINSQFLSGCFSMKYLNQFNVHKK</sequence>
<name>A0A364LFN6_9GAMM</name>